<dbReference type="SUPFAM" id="SSF51412">
    <property type="entry name" value="Inosine monophosphate dehydrogenase (IMPDH)"/>
    <property type="match status" value="1"/>
</dbReference>
<dbReference type="InterPro" id="IPR013785">
    <property type="entry name" value="Aldolase_TIM"/>
</dbReference>
<keyword evidence="6" id="KW-0223">Dioxygenase</keyword>
<dbReference type="Proteomes" id="UP000292927">
    <property type="component" value="Unassembled WGS sequence"/>
</dbReference>
<evidence type="ECO:0000313" key="7">
    <source>
        <dbReference type="Proteomes" id="UP000292927"/>
    </source>
</evidence>
<dbReference type="CDD" id="cd04730">
    <property type="entry name" value="NPD_like"/>
    <property type="match status" value="1"/>
</dbReference>
<keyword evidence="3" id="KW-0285">Flavoprotein</keyword>
<dbReference type="Pfam" id="PF03060">
    <property type="entry name" value="NMO"/>
    <property type="match status" value="1"/>
</dbReference>
<dbReference type="GO" id="GO:0018580">
    <property type="term" value="F:nitronate monooxygenase activity"/>
    <property type="evidence" value="ECO:0007669"/>
    <property type="project" value="InterPro"/>
</dbReference>
<proteinExistence type="predicted"/>
<evidence type="ECO:0000256" key="4">
    <source>
        <dbReference type="ARBA" id="ARBA00022643"/>
    </source>
</evidence>
<evidence type="ECO:0000256" key="5">
    <source>
        <dbReference type="ARBA" id="ARBA00023002"/>
    </source>
</evidence>
<dbReference type="PANTHER" id="PTHR32332">
    <property type="entry name" value="2-NITROPROPANE DIOXYGENASE"/>
    <property type="match status" value="1"/>
</dbReference>
<gene>
    <name evidence="6" type="ORF">EV209_1194</name>
</gene>
<keyword evidence="7" id="KW-1185">Reference proteome</keyword>
<comment type="function">
    <text evidence="1">Nitronate monooxygenase that uses molecular oxygen to catalyze the oxidative denitrification of alkyl nitronates. Acts on propionate 3-nitronate (P3N), the presumed physiological substrate. Probably functions in the detoxification of P3N, a metabolic poison produced by plants and fungi as a defense mechanism.</text>
</comment>
<keyword evidence="4" id="KW-0288">FMN</keyword>
<dbReference type="Gene3D" id="3.20.20.70">
    <property type="entry name" value="Aldolase class I"/>
    <property type="match status" value="1"/>
</dbReference>
<keyword evidence="5" id="KW-0560">Oxidoreductase</keyword>
<accession>A0A4Q7PUP9</accession>
<organism evidence="6 7">
    <name type="scientific">Cuneatibacter caecimuris</name>
    <dbReference type="NCBI Taxonomy" id="1796618"/>
    <lineage>
        <taxon>Bacteria</taxon>
        <taxon>Bacillati</taxon>
        <taxon>Bacillota</taxon>
        <taxon>Clostridia</taxon>
        <taxon>Lachnospirales</taxon>
        <taxon>Lachnospiraceae</taxon>
        <taxon>Cuneatibacter</taxon>
    </lineage>
</organism>
<name>A0A4Q7PUP9_9FIRM</name>
<dbReference type="RefSeq" id="WP_130433936.1">
    <property type="nucleotide sequence ID" value="NZ_SGXF01000001.1"/>
</dbReference>
<dbReference type="InterPro" id="IPR004136">
    <property type="entry name" value="NMO"/>
</dbReference>
<dbReference type="OrthoDB" id="9778912at2"/>
<reference evidence="6 7" key="1">
    <citation type="submission" date="2019-02" db="EMBL/GenBank/DDBJ databases">
        <title>Genomic Encyclopedia of Type Strains, Phase IV (KMG-IV): sequencing the most valuable type-strain genomes for metagenomic binning, comparative biology and taxonomic classification.</title>
        <authorList>
            <person name="Goeker M."/>
        </authorList>
    </citation>
    <scope>NUCLEOTIDE SEQUENCE [LARGE SCALE GENOMIC DNA]</scope>
    <source>
        <strain evidence="6 7">DSM 29486</strain>
    </source>
</reference>
<evidence type="ECO:0000256" key="1">
    <source>
        <dbReference type="ARBA" id="ARBA00003535"/>
    </source>
</evidence>
<dbReference type="PANTHER" id="PTHR32332:SF18">
    <property type="entry name" value="2-NITROPROPANE DIOXYGENASE"/>
    <property type="match status" value="1"/>
</dbReference>
<dbReference type="AlphaFoldDB" id="A0A4Q7PUP9"/>
<dbReference type="GO" id="GO:0051213">
    <property type="term" value="F:dioxygenase activity"/>
    <property type="evidence" value="ECO:0007669"/>
    <property type="project" value="UniProtKB-KW"/>
</dbReference>
<sequence>MKLKPLQIGDLTAKIPIIQGGMGVGISLSGLAGAVAKEGGVGVISAAHPGYLEPDFEQDPMAANLRALACHIKRAKKISGGGIIGVNIMCALSHYEEYVECCIEAGADLIISGAGLPSDLPKLVEGSSIKIAPIVSPPKTAKVLLKLWDRHYGRTADLVVIEGPEAGGHLGYSKEAVKKYAEEGYEKEILEILACVREYEQKYGKKIPVVFAGGVYDRKDIDYYMSLGCDGVQMATRFVTTEECDAAEEYKQAYLKADREDIILVDSPVGMPGRAIRNPFMKAREAGPEKIQKCYGCLKKCDISSIPYCITGALVRAARGQVDDALLFCGQNAWKLREMTTVHRLMEELQQEAEN</sequence>
<dbReference type="EMBL" id="SGXF01000001">
    <property type="protein sequence ID" value="RZT03060.1"/>
    <property type="molecule type" value="Genomic_DNA"/>
</dbReference>
<evidence type="ECO:0000313" key="6">
    <source>
        <dbReference type="EMBL" id="RZT03060.1"/>
    </source>
</evidence>
<protein>
    <recommendedName>
        <fullName evidence="2">Probable nitronate monooxygenase</fullName>
    </recommendedName>
</protein>
<comment type="caution">
    <text evidence="6">The sequence shown here is derived from an EMBL/GenBank/DDBJ whole genome shotgun (WGS) entry which is preliminary data.</text>
</comment>
<evidence type="ECO:0000256" key="2">
    <source>
        <dbReference type="ARBA" id="ARBA00013457"/>
    </source>
</evidence>
<evidence type="ECO:0000256" key="3">
    <source>
        <dbReference type="ARBA" id="ARBA00022630"/>
    </source>
</evidence>